<dbReference type="InterPro" id="IPR005064">
    <property type="entry name" value="BUG"/>
</dbReference>
<dbReference type="EMBL" id="JACDQQ010000896">
    <property type="protein sequence ID" value="MBA0085174.1"/>
    <property type="molecule type" value="Genomic_DNA"/>
</dbReference>
<dbReference type="Gene3D" id="3.40.190.150">
    <property type="entry name" value="Bordetella uptake gene, domain 1"/>
    <property type="match status" value="1"/>
</dbReference>
<dbReference type="PIRSF" id="PIRSF017082">
    <property type="entry name" value="YflP"/>
    <property type="match status" value="1"/>
</dbReference>
<dbReference type="SUPFAM" id="SSF53850">
    <property type="entry name" value="Periplasmic binding protein-like II"/>
    <property type="match status" value="1"/>
</dbReference>
<accession>A0A7V8NPL8</accession>
<comment type="caution">
    <text evidence="3">The sequence shown here is derived from an EMBL/GenBank/DDBJ whole genome shotgun (WGS) entry which is preliminary data.</text>
</comment>
<evidence type="ECO:0000313" key="3">
    <source>
        <dbReference type="EMBL" id="MBA0085174.1"/>
    </source>
</evidence>
<gene>
    <name evidence="3" type="ORF">HRJ53_09270</name>
</gene>
<feature type="signal peptide" evidence="2">
    <location>
        <begin position="1"/>
        <end position="18"/>
    </location>
</feature>
<reference evidence="3" key="1">
    <citation type="submission" date="2020-06" db="EMBL/GenBank/DDBJ databases">
        <title>Legume-microbial interactions unlock mineral nutrients during tropical forest succession.</title>
        <authorList>
            <person name="Epihov D.Z."/>
        </authorList>
    </citation>
    <scope>NUCLEOTIDE SEQUENCE [LARGE SCALE GENOMIC DNA]</scope>
    <source>
        <strain evidence="3">Pan2503</strain>
    </source>
</reference>
<organism evidence="3 4">
    <name type="scientific">Candidatus Acidiferrum panamense</name>
    <dbReference type="NCBI Taxonomy" id="2741543"/>
    <lineage>
        <taxon>Bacteria</taxon>
        <taxon>Pseudomonadati</taxon>
        <taxon>Acidobacteriota</taxon>
        <taxon>Terriglobia</taxon>
        <taxon>Candidatus Acidiferrales</taxon>
        <taxon>Candidatus Acidiferrum</taxon>
    </lineage>
</organism>
<dbReference type="Pfam" id="PF03401">
    <property type="entry name" value="TctC"/>
    <property type="match status" value="1"/>
</dbReference>
<keyword evidence="2" id="KW-0732">Signal</keyword>
<dbReference type="Proteomes" id="UP000567293">
    <property type="component" value="Unassembled WGS sequence"/>
</dbReference>
<evidence type="ECO:0000256" key="2">
    <source>
        <dbReference type="SAM" id="SignalP"/>
    </source>
</evidence>
<dbReference type="PANTHER" id="PTHR42928:SF5">
    <property type="entry name" value="BLR1237 PROTEIN"/>
    <property type="match status" value="1"/>
</dbReference>
<dbReference type="AlphaFoldDB" id="A0A7V8NPL8"/>
<protein>
    <recommendedName>
        <fullName evidence="5">Tripartite tricarboxylate transporter substrate binding protein</fullName>
    </recommendedName>
</protein>
<dbReference type="Gene3D" id="3.40.190.10">
    <property type="entry name" value="Periplasmic binding protein-like II"/>
    <property type="match status" value="1"/>
</dbReference>
<name>A0A7V8NPL8_9BACT</name>
<dbReference type="InterPro" id="IPR042100">
    <property type="entry name" value="Bug_dom1"/>
</dbReference>
<dbReference type="PANTHER" id="PTHR42928">
    <property type="entry name" value="TRICARBOXYLATE-BINDING PROTEIN"/>
    <property type="match status" value="1"/>
</dbReference>
<evidence type="ECO:0000256" key="1">
    <source>
        <dbReference type="ARBA" id="ARBA00006987"/>
    </source>
</evidence>
<keyword evidence="4" id="KW-1185">Reference proteome</keyword>
<proteinExistence type="inferred from homology"/>
<feature type="chain" id="PRO_5031305127" description="Tripartite tricarboxylate transporter substrate binding protein" evidence="2">
    <location>
        <begin position="19"/>
        <end position="320"/>
    </location>
</feature>
<evidence type="ECO:0000313" key="4">
    <source>
        <dbReference type="Proteomes" id="UP000567293"/>
    </source>
</evidence>
<comment type="similarity">
    <text evidence="1">Belongs to the UPF0065 (bug) family.</text>
</comment>
<evidence type="ECO:0008006" key="5">
    <source>
        <dbReference type="Google" id="ProtNLM"/>
    </source>
</evidence>
<sequence>MIACFWLLPLSAATQVHAQAQQYPSKSVTIISDSAAGSTPDAVLRVIADRLSQSWGQQVLAVNHPGAAGSIASRIAADSPPDGYTLYMPVLSTFVSLPGAAPNLPIQLPRDFTAIGFAAENPMFIVVTPSLGMKNLSDLIARAKGHPDEISCAVTGIGRLTHLTAELLQDRAGIKLLIVPYTGGPAHAISDVVSGRVGFIIEGYSGIAGAVQSGSVKAIAVASEKRLAEFPDLPTVAETIPGFSATGWQVLVAPIGTPEKIIRKVSEDLRKVVTDPDLKKKIATRGSYTRAMSPAEAISFVQAEQRRWKPVLELIANKTN</sequence>